<evidence type="ECO:0000313" key="3">
    <source>
        <dbReference type="Proteomes" id="UP000266673"/>
    </source>
</evidence>
<proteinExistence type="predicted"/>
<accession>A0A397VN57</accession>
<feature type="transmembrane region" description="Helical" evidence="1">
    <location>
        <begin position="90"/>
        <end position="112"/>
    </location>
</feature>
<sequence length="137" mass="16084">MFTSSFNSIGFGLLLVLSFFVVFCFSFGRFCWHLGFFFRWCLGSSFRDKFFYVCIVFLHFFTELLTFFLYLTLSLDFFVGASAIVRLHCYFSSFSSFVGSYITFTSAADFMYDSLVLLRRRLIVLVSLHRHLMVLVL</sequence>
<keyword evidence="1" id="KW-0472">Membrane</keyword>
<name>A0A397VN57_9GLOM</name>
<feature type="transmembrane region" description="Helical" evidence="1">
    <location>
        <begin position="12"/>
        <end position="38"/>
    </location>
</feature>
<dbReference type="AlphaFoldDB" id="A0A397VN57"/>
<keyword evidence="1" id="KW-1133">Transmembrane helix</keyword>
<keyword evidence="1" id="KW-0812">Transmembrane</keyword>
<protein>
    <submittedName>
        <fullName evidence="2">Uncharacterized protein</fullName>
    </submittedName>
</protein>
<comment type="caution">
    <text evidence="2">The sequence shown here is derived from an EMBL/GenBank/DDBJ whole genome shotgun (WGS) entry which is preliminary data.</text>
</comment>
<reference evidence="2 3" key="1">
    <citation type="submission" date="2018-06" db="EMBL/GenBank/DDBJ databases">
        <title>Comparative genomics reveals the genomic features of Rhizophagus irregularis, R. cerebriforme, R. diaphanum and Gigaspora rosea, and their symbiotic lifestyle signature.</title>
        <authorList>
            <person name="Morin E."/>
            <person name="San Clemente H."/>
            <person name="Chen E.C.H."/>
            <person name="De La Providencia I."/>
            <person name="Hainaut M."/>
            <person name="Kuo A."/>
            <person name="Kohler A."/>
            <person name="Murat C."/>
            <person name="Tang N."/>
            <person name="Roy S."/>
            <person name="Loubradou J."/>
            <person name="Henrissat B."/>
            <person name="Grigoriev I.V."/>
            <person name="Corradi N."/>
            <person name="Roux C."/>
            <person name="Martin F.M."/>
        </authorList>
    </citation>
    <scope>NUCLEOTIDE SEQUENCE [LARGE SCALE GENOMIC DNA]</scope>
    <source>
        <strain evidence="2 3">DAOM 194757</strain>
    </source>
</reference>
<feature type="transmembrane region" description="Helical" evidence="1">
    <location>
        <begin position="50"/>
        <end position="70"/>
    </location>
</feature>
<dbReference type="EMBL" id="QKWP01000408">
    <property type="protein sequence ID" value="RIB20616.1"/>
    <property type="molecule type" value="Genomic_DNA"/>
</dbReference>
<dbReference type="Proteomes" id="UP000266673">
    <property type="component" value="Unassembled WGS sequence"/>
</dbReference>
<evidence type="ECO:0000256" key="1">
    <source>
        <dbReference type="SAM" id="Phobius"/>
    </source>
</evidence>
<organism evidence="2 3">
    <name type="scientific">Gigaspora rosea</name>
    <dbReference type="NCBI Taxonomy" id="44941"/>
    <lineage>
        <taxon>Eukaryota</taxon>
        <taxon>Fungi</taxon>
        <taxon>Fungi incertae sedis</taxon>
        <taxon>Mucoromycota</taxon>
        <taxon>Glomeromycotina</taxon>
        <taxon>Glomeromycetes</taxon>
        <taxon>Diversisporales</taxon>
        <taxon>Gigasporaceae</taxon>
        <taxon>Gigaspora</taxon>
    </lineage>
</organism>
<evidence type="ECO:0000313" key="2">
    <source>
        <dbReference type="EMBL" id="RIB20616.1"/>
    </source>
</evidence>
<gene>
    <name evidence="2" type="ORF">C2G38_1177954</name>
</gene>
<keyword evidence="3" id="KW-1185">Reference proteome</keyword>